<dbReference type="InterPro" id="IPR050109">
    <property type="entry name" value="HTH-type_TetR-like_transc_reg"/>
</dbReference>
<protein>
    <recommendedName>
        <fullName evidence="3">HTH tetR-type domain-containing protein</fullName>
    </recommendedName>
</protein>
<evidence type="ECO:0000256" key="2">
    <source>
        <dbReference type="PROSITE-ProRule" id="PRU00335"/>
    </source>
</evidence>
<organism evidence="4 5">
    <name type="scientific">Magnetovibrio blakemorei</name>
    <dbReference type="NCBI Taxonomy" id="28181"/>
    <lineage>
        <taxon>Bacteria</taxon>
        <taxon>Pseudomonadati</taxon>
        <taxon>Pseudomonadota</taxon>
        <taxon>Alphaproteobacteria</taxon>
        <taxon>Rhodospirillales</taxon>
        <taxon>Magnetovibrionaceae</taxon>
        <taxon>Magnetovibrio</taxon>
    </lineage>
</organism>
<dbReference type="SUPFAM" id="SSF48498">
    <property type="entry name" value="Tetracyclin repressor-like, C-terminal domain"/>
    <property type="match status" value="1"/>
</dbReference>
<accession>A0A1E5QD72</accession>
<dbReference type="Gene3D" id="1.10.357.10">
    <property type="entry name" value="Tetracycline Repressor, domain 2"/>
    <property type="match status" value="1"/>
</dbReference>
<dbReference type="PANTHER" id="PTHR30328">
    <property type="entry name" value="TRANSCRIPTIONAL REPRESSOR"/>
    <property type="match status" value="1"/>
</dbReference>
<dbReference type="RefSeq" id="WP_069956417.1">
    <property type="nucleotide sequence ID" value="NZ_MCGG01000002.1"/>
</dbReference>
<proteinExistence type="predicted"/>
<evidence type="ECO:0000256" key="1">
    <source>
        <dbReference type="ARBA" id="ARBA00023125"/>
    </source>
</evidence>
<feature type="domain" description="HTH tetR-type" evidence="3">
    <location>
        <begin position="9"/>
        <end position="69"/>
    </location>
</feature>
<evidence type="ECO:0000313" key="4">
    <source>
        <dbReference type="EMBL" id="OEJ69701.1"/>
    </source>
</evidence>
<dbReference type="PRINTS" id="PR00455">
    <property type="entry name" value="HTHTETR"/>
</dbReference>
<dbReference type="GO" id="GO:0003677">
    <property type="term" value="F:DNA binding"/>
    <property type="evidence" value="ECO:0007669"/>
    <property type="project" value="UniProtKB-UniRule"/>
</dbReference>
<dbReference type="AlphaFoldDB" id="A0A1E5QD72"/>
<dbReference type="InterPro" id="IPR036271">
    <property type="entry name" value="Tet_transcr_reg_TetR-rel_C_sf"/>
</dbReference>
<evidence type="ECO:0000313" key="5">
    <source>
        <dbReference type="Proteomes" id="UP000095347"/>
    </source>
</evidence>
<sequence>MLTKPSRTMPSTDDILDVAAAVFAEMGYAGARVDEIAKAANVNKATLYYRIGDKDALYEAILKRMFAAKVANMEHMLKTFDDAEDRVRAFAAVLVDDEHPEHFSAIMLREIANGGRNLPDSILPFMSRLIGVLEQTLADGVAQGRFKPVNPFMIHMILVGACTLYATNGPIRRRVAKITAHDSWLNAELPISQVARAIAEMLLGGIRSS</sequence>
<keyword evidence="5" id="KW-1185">Reference proteome</keyword>
<gene>
    <name evidence="4" type="ORF">BEN30_02390</name>
</gene>
<comment type="caution">
    <text evidence="4">The sequence shown here is derived from an EMBL/GenBank/DDBJ whole genome shotgun (WGS) entry which is preliminary data.</text>
</comment>
<keyword evidence="1 2" id="KW-0238">DNA-binding</keyword>
<dbReference type="OrthoDB" id="2356263at2"/>
<dbReference type="STRING" id="28181.BEN30_02390"/>
<dbReference type="PANTHER" id="PTHR30328:SF54">
    <property type="entry name" value="HTH-TYPE TRANSCRIPTIONAL REPRESSOR SCO4008"/>
    <property type="match status" value="1"/>
</dbReference>
<dbReference type="Proteomes" id="UP000095347">
    <property type="component" value="Unassembled WGS sequence"/>
</dbReference>
<dbReference type="InterPro" id="IPR001647">
    <property type="entry name" value="HTH_TetR"/>
</dbReference>
<dbReference type="EMBL" id="MCGG01000002">
    <property type="protein sequence ID" value="OEJ69701.1"/>
    <property type="molecule type" value="Genomic_DNA"/>
</dbReference>
<name>A0A1E5QD72_9PROT</name>
<dbReference type="InterPro" id="IPR009057">
    <property type="entry name" value="Homeodomain-like_sf"/>
</dbReference>
<dbReference type="PROSITE" id="PS50977">
    <property type="entry name" value="HTH_TETR_2"/>
    <property type="match status" value="1"/>
</dbReference>
<dbReference type="InterPro" id="IPR041474">
    <property type="entry name" value="NicS_C"/>
</dbReference>
<dbReference type="SUPFAM" id="SSF46689">
    <property type="entry name" value="Homeodomain-like"/>
    <property type="match status" value="1"/>
</dbReference>
<reference evidence="5" key="1">
    <citation type="submission" date="2016-07" db="EMBL/GenBank/DDBJ databases">
        <authorList>
            <person name="Florea S."/>
            <person name="Webb J.S."/>
            <person name="Jaromczyk J."/>
            <person name="Schardl C.L."/>
        </authorList>
    </citation>
    <scope>NUCLEOTIDE SEQUENCE [LARGE SCALE GENOMIC DNA]</scope>
    <source>
        <strain evidence="5">MV-1</strain>
    </source>
</reference>
<feature type="DNA-binding region" description="H-T-H motif" evidence="2">
    <location>
        <begin position="32"/>
        <end position="51"/>
    </location>
</feature>
<dbReference type="Pfam" id="PF17938">
    <property type="entry name" value="TetR_C_29"/>
    <property type="match status" value="1"/>
</dbReference>
<dbReference type="Pfam" id="PF00440">
    <property type="entry name" value="TetR_N"/>
    <property type="match status" value="1"/>
</dbReference>
<evidence type="ECO:0000259" key="3">
    <source>
        <dbReference type="PROSITE" id="PS50977"/>
    </source>
</evidence>